<gene>
    <name evidence="2" type="ORF">MERR_LOCUS48256</name>
</gene>
<feature type="compositionally biased region" description="Basic residues" evidence="1">
    <location>
        <begin position="66"/>
        <end position="77"/>
    </location>
</feature>
<evidence type="ECO:0000313" key="2">
    <source>
        <dbReference type="EMBL" id="CAA7061020.1"/>
    </source>
</evidence>
<name>A0A6D2LID7_9BRAS</name>
<feature type="compositionally biased region" description="Basic and acidic residues" evidence="1">
    <location>
        <begin position="161"/>
        <end position="177"/>
    </location>
</feature>
<accession>A0A6D2LID7</accession>
<feature type="compositionally biased region" description="Basic and acidic residues" evidence="1">
    <location>
        <begin position="54"/>
        <end position="65"/>
    </location>
</feature>
<feature type="compositionally biased region" description="Polar residues" evidence="1">
    <location>
        <begin position="334"/>
        <end position="345"/>
    </location>
</feature>
<organism evidence="2 3">
    <name type="scientific">Microthlaspi erraticum</name>
    <dbReference type="NCBI Taxonomy" id="1685480"/>
    <lineage>
        <taxon>Eukaryota</taxon>
        <taxon>Viridiplantae</taxon>
        <taxon>Streptophyta</taxon>
        <taxon>Embryophyta</taxon>
        <taxon>Tracheophyta</taxon>
        <taxon>Spermatophyta</taxon>
        <taxon>Magnoliopsida</taxon>
        <taxon>eudicotyledons</taxon>
        <taxon>Gunneridae</taxon>
        <taxon>Pentapetalae</taxon>
        <taxon>rosids</taxon>
        <taxon>malvids</taxon>
        <taxon>Brassicales</taxon>
        <taxon>Brassicaceae</taxon>
        <taxon>Coluteocarpeae</taxon>
        <taxon>Microthlaspi</taxon>
    </lineage>
</organism>
<reference evidence="2" key="1">
    <citation type="submission" date="2020-01" db="EMBL/GenBank/DDBJ databases">
        <authorList>
            <person name="Mishra B."/>
        </authorList>
    </citation>
    <scope>NUCLEOTIDE SEQUENCE [LARGE SCALE GENOMIC DNA]</scope>
</reference>
<dbReference type="Proteomes" id="UP000467841">
    <property type="component" value="Unassembled WGS sequence"/>
</dbReference>
<protein>
    <submittedName>
        <fullName evidence="2">Uncharacterized protein</fullName>
    </submittedName>
</protein>
<keyword evidence="3" id="KW-1185">Reference proteome</keyword>
<feature type="compositionally biased region" description="Basic and acidic residues" evidence="1">
    <location>
        <begin position="248"/>
        <end position="262"/>
    </location>
</feature>
<feature type="compositionally biased region" description="Basic and acidic residues" evidence="1">
    <location>
        <begin position="305"/>
        <end position="320"/>
    </location>
</feature>
<feature type="region of interest" description="Disordered" evidence="1">
    <location>
        <begin position="248"/>
        <end position="345"/>
    </location>
</feature>
<dbReference type="EMBL" id="CACVBM020001840">
    <property type="protein sequence ID" value="CAA7061020.1"/>
    <property type="molecule type" value="Genomic_DNA"/>
</dbReference>
<feature type="compositionally biased region" description="Basic and acidic residues" evidence="1">
    <location>
        <begin position="94"/>
        <end position="130"/>
    </location>
</feature>
<evidence type="ECO:0000313" key="3">
    <source>
        <dbReference type="Proteomes" id="UP000467841"/>
    </source>
</evidence>
<dbReference type="AlphaFoldDB" id="A0A6D2LID7"/>
<proteinExistence type="predicted"/>
<sequence length="345" mass="39263">MPLEVCNLDKPFRRYHVCTEDWLTAGRTHSAGQEGNWLRSAFSRTDPAARPHRPTREAMDHDRPRSSHHGRPRRPTSKCRVDPISANKKPTYAVDKEPRVGKDKVERGPRIEKPRLERARVEKPRSDRPRADRLVQAPCVLDEESLQALFDEPLGRALKEGEDVASKARPGDKRKDPPAQAPSFKPSQLTMTLFPTKFENGKIEYKIRYKGRSRPFSRAKALVTSEQSRDPTKLKELLSQVLTITLDGDKGSQLDRQLDRARNKGNSIEFHNSTKEPTSRSNQFKMLRGEGSKATSQRGRLPAQEPHRDSSFESSEKEEGFQGQMLQLDHRTRSSPNRGNSTRSS</sequence>
<evidence type="ECO:0000256" key="1">
    <source>
        <dbReference type="SAM" id="MobiDB-lite"/>
    </source>
</evidence>
<feature type="region of interest" description="Disordered" evidence="1">
    <location>
        <begin position="161"/>
        <end position="187"/>
    </location>
</feature>
<feature type="region of interest" description="Disordered" evidence="1">
    <location>
        <begin position="36"/>
        <end position="130"/>
    </location>
</feature>
<comment type="caution">
    <text evidence="2">The sequence shown here is derived from an EMBL/GenBank/DDBJ whole genome shotgun (WGS) entry which is preliminary data.</text>
</comment>